<dbReference type="AlphaFoldDB" id="A0A0G4HJG3"/>
<feature type="compositionally biased region" description="Polar residues" evidence="1">
    <location>
        <begin position="368"/>
        <end position="384"/>
    </location>
</feature>
<name>A0A0G4HJG3_9ALVE</name>
<sequence>MNFFQSAFDSLRTQANEDQSDAVVQPPHNLFAQWNLEYPNESLSTLQIMRYSPQFNARVRNFEYSSSVPNLLGDEFLGLCVNLGLTWSTFMLRKFREKIDSQADPSEIGHSADRIMKSMVETMHQMVLIRWILDNRRRTGRTTYTEAENKKAFAQMREASLSAEGFMVEFNREPAGLGVRDSLLQSQFYTYNDWYTMSNTLSRGDSDSGFGDLNNDEQSRRQMACLLWPPTWTSVTMLLLCSVNSPTRRAYREMSQPPLPLQKSSPPLLPKCIPLSSRMRPKRRKKRRLRTHLLPLCLLPLLQMKKKQCLRTPLLPSSPLPPSLAGQHLSLQIHSPPPPTLQRNEPPTDNASPAPPTSPFKAPPSPANLDTNSARSSRDFSSPQAPIVRGDTPAPSPPPELQTSPTSPPAEALLHVASSGSSEDFIAAVQSALREPPLPHSGQEGVQREAQAPAAFSAIENQQQHACTQVASSRLQEEQRTLSVSQASPALVETASISNSVTTGEQRRKARPFCDRHQAFAKKWPATTKGVGNVIDNVHDRVSGAAHGIEKRVNGLTNRISVSMDRAGDRVTKGLSSAADRVSRFFGR</sequence>
<feature type="region of interest" description="Disordered" evidence="1">
    <location>
        <begin position="320"/>
        <end position="408"/>
    </location>
</feature>
<evidence type="ECO:0000256" key="1">
    <source>
        <dbReference type="SAM" id="MobiDB-lite"/>
    </source>
</evidence>
<organism evidence="2">
    <name type="scientific">Chromera velia CCMP2878</name>
    <dbReference type="NCBI Taxonomy" id="1169474"/>
    <lineage>
        <taxon>Eukaryota</taxon>
        <taxon>Sar</taxon>
        <taxon>Alveolata</taxon>
        <taxon>Colpodellida</taxon>
        <taxon>Chromeraceae</taxon>
        <taxon>Chromera</taxon>
    </lineage>
</organism>
<gene>
    <name evidence="2" type="ORF">Cvel_7082</name>
</gene>
<proteinExistence type="predicted"/>
<feature type="compositionally biased region" description="Pro residues" evidence="1">
    <location>
        <begin position="353"/>
        <end position="366"/>
    </location>
</feature>
<reference evidence="2" key="1">
    <citation type="submission" date="2014-11" db="EMBL/GenBank/DDBJ databases">
        <authorList>
            <person name="Otto D Thomas"/>
            <person name="Naeem Raeece"/>
        </authorList>
    </citation>
    <scope>NUCLEOTIDE SEQUENCE</scope>
</reference>
<protein>
    <submittedName>
        <fullName evidence="2">Uncharacterized protein</fullName>
    </submittedName>
</protein>
<dbReference type="EMBL" id="CDMZ01002868">
    <property type="protein sequence ID" value="CEM44207.1"/>
    <property type="molecule type" value="Genomic_DNA"/>
</dbReference>
<evidence type="ECO:0000313" key="2">
    <source>
        <dbReference type="EMBL" id="CEM44207.1"/>
    </source>
</evidence>
<feature type="region of interest" description="Disordered" evidence="1">
    <location>
        <begin position="254"/>
        <end position="287"/>
    </location>
</feature>
<feature type="compositionally biased region" description="Polar residues" evidence="1">
    <location>
        <begin position="341"/>
        <end position="350"/>
    </location>
</feature>
<dbReference type="VEuPathDB" id="CryptoDB:Cvel_7082"/>
<feature type="compositionally biased region" description="Low complexity" evidence="1">
    <location>
        <begin position="261"/>
        <end position="278"/>
    </location>
</feature>
<accession>A0A0G4HJG3</accession>